<evidence type="ECO:0000256" key="4">
    <source>
        <dbReference type="ARBA" id="ARBA00022771"/>
    </source>
</evidence>
<dbReference type="PANTHER" id="PTHR24388">
    <property type="entry name" value="ZINC FINGER PROTEIN"/>
    <property type="match status" value="1"/>
</dbReference>
<feature type="region of interest" description="Disordered" evidence="10">
    <location>
        <begin position="743"/>
        <end position="781"/>
    </location>
</feature>
<protein>
    <submittedName>
        <fullName evidence="12">Metallothionein expression activator</fullName>
    </submittedName>
</protein>
<keyword evidence="5" id="KW-0862">Zinc</keyword>
<feature type="compositionally biased region" description="Polar residues" evidence="10">
    <location>
        <begin position="279"/>
        <end position="290"/>
    </location>
</feature>
<dbReference type="Pfam" id="PF00096">
    <property type="entry name" value="zf-C2H2"/>
    <property type="match status" value="2"/>
</dbReference>
<keyword evidence="6" id="KW-0805">Transcription regulation</keyword>
<feature type="domain" description="C2H2-type" evidence="11">
    <location>
        <begin position="594"/>
        <end position="623"/>
    </location>
</feature>
<dbReference type="FunFam" id="3.30.160.60:FF:000125">
    <property type="entry name" value="Putative zinc finger protein 143"/>
    <property type="match status" value="1"/>
</dbReference>
<organism evidence="12 13">
    <name type="scientific">Maudiozyma exigua</name>
    <name type="common">Yeast</name>
    <name type="synonym">Kazachstania exigua</name>
    <dbReference type="NCBI Taxonomy" id="34358"/>
    <lineage>
        <taxon>Eukaryota</taxon>
        <taxon>Fungi</taxon>
        <taxon>Dikarya</taxon>
        <taxon>Ascomycota</taxon>
        <taxon>Saccharomycotina</taxon>
        <taxon>Saccharomycetes</taxon>
        <taxon>Saccharomycetales</taxon>
        <taxon>Saccharomycetaceae</taxon>
        <taxon>Maudiozyma</taxon>
    </lineage>
</organism>
<feature type="compositionally biased region" description="Polar residues" evidence="10">
    <location>
        <begin position="375"/>
        <end position="391"/>
    </location>
</feature>
<feature type="compositionally biased region" description="Basic and acidic residues" evidence="10">
    <location>
        <begin position="411"/>
        <end position="420"/>
    </location>
</feature>
<feature type="region of interest" description="Disordered" evidence="10">
    <location>
        <begin position="684"/>
        <end position="714"/>
    </location>
</feature>
<reference evidence="12 13" key="1">
    <citation type="submission" date="2020-11" db="EMBL/GenBank/DDBJ databases">
        <title>Kefir isolates.</title>
        <authorList>
            <person name="Marcisauskas S."/>
            <person name="Kim Y."/>
            <person name="Blasche S."/>
        </authorList>
    </citation>
    <scope>NUCLEOTIDE SEQUENCE [LARGE SCALE GENOMIC DNA]</scope>
    <source>
        <strain evidence="12 13">OG2</strain>
    </source>
</reference>
<dbReference type="OrthoDB" id="3437960at2759"/>
<evidence type="ECO:0000259" key="11">
    <source>
        <dbReference type="PROSITE" id="PS50157"/>
    </source>
</evidence>
<feature type="compositionally biased region" description="Basic and acidic residues" evidence="10">
    <location>
        <begin position="695"/>
        <end position="714"/>
    </location>
</feature>
<name>A0A9P6WAB7_MAUEX</name>
<evidence type="ECO:0000256" key="5">
    <source>
        <dbReference type="ARBA" id="ARBA00022833"/>
    </source>
</evidence>
<keyword evidence="8" id="KW-0539">Nucleus</keyword>
<gene>
    <name evidence="12" type="primary">ACE2</name>
    <name evidence="12" type="ORF">C6P45_004640</name>
</gene>
<evidence type="ECO:0000256" key="10">
    <source>
        <dbReference type="SAM" id="MobiDB-lite"/>
    </source>
</evidence>
<feature type="compositionally biased region" description="Low complexity" evidence="10">
    <location>
        <begin position="19"/>
        <end position="33"/>
    </location>
</feature>
<dbReference type="InterPro" id="IPR036236">
    <property type="entry name" value="Znf_C2H2_sf"/>
</dbReference>
<dbReference type="PANTHER" id="PTHR24388:SF54">
    <property type="entry name" value="PROTEIN ESCARGOT"/>
    <property type="match status" value="1"/>
</dbReference>
<dbReference type="EMBL" id="PUHR01000066">
    <property type="protein sequence ID" value="KAG0668480.1"/>
    <property type="molecule type" value="Genomic_DNA"/>
</dbReference>
<sequence length="781" mass="87689">MDSEIESWLVNPQNVFKDNNSNNNSGNKSSNSNDEIFRQPNFMQDINEESFLNLSNNGSGYDLQNFSKPSKLNTNLMVDNNNFDLQYSDIDNLLTQELKDLDIPMAPSPNENGVDWRQNNIIVTPQQFGEQHSKKPSMTHKRGMSGTAIFGFANHNKTLSISSIQKTIREMSKDPNLNNMISNYNSNSPESMEPASNYNNFAANPAAILNNNKSSNSTNDQLNRMILSQQETLRLELEKQKEMNKKLELQLRENQLQQAKLQQVLEEQEASAQHQQQQLNTRNSIPSNGGSPLRSHIVPQMIQTPARSNRGRGEDDPLIITSNSAAGTYQFPPPSNSPQRSMCSPLNSNTTINGSPSKGYSHGRKRNGLIPNLQLDENSSNDYLKEGSSNIPPIPPAPVFNTYKSPPRSETSSKDKEKFGSPRNFQSKQRSPGMNIPFTPPWTNESATGESQQQSHNKKMSVISSASTIPQQDTYSNICSKTNNGLLGLGISMPTIPGSTETTPIKCKLPQKHTFQHTPIKTLPESTATNGSPLVKQQLMVNQQQQIHQTPNIYERLPAPMEFTPSPIKITKKPSTLPPGSIDQYVKELPDKLFQCLYPGCGKAFKRRYNVRSHIQTHLQDRPYECDFEGCGKAFVRNHDLMRHKHTHEKKPFICPCGKRFLKESAMMSHRSKMICSGSKKYDTGIISKPQSPTKRQDYDNNGTPDKHHSPIKTNIERDKNGYVLAKMDEQLSKDIKQYGLLNPPQEVISRSTPTKNRALQQSNRMFGATPPSSFSDLESP</sequence>
<dbReference type="GO" id="GO:0000981">
    <property type="term" value="F:DNA-binding transcription factor activity, RNA polymerase II-specific"/>
    <property type="evidence" value="ECO:0007669"/>
    <property type="project" value="UniProtKB-ARBA"/>
</dbReference>
<keyword evidence="2" id="KW-0479">Metal-binding</keyword>
<evidence type="ECO:0000313" key="12">
    <source>
        <dbReference type="EMBL" id="KAG0668480.1"/>
    </source>
</evidence>
<keyword evidence="3" id="KW-0677">Repeat</keyword>
<evidence type="ECO:0000256" key="6">
    <source>
        <dbReference type="ARBA" id="ARBA00023015"/>
    </source>
</evidence>
<dbReference type="InterPro" id="IPR013087">
    <property type="entry name" value="Znf_C2H2_type"/>
</dbReference>
<evidence type="ECO:0000313" key="13">
    <source>
        <dbReference type="Proteomes" id="UP000750334"/>
    </source>
</evidence>
<accession>A0A9P6WAB7</accession>
<feature type="compositionally biased region" description="Polar residues" evidence="10">
    <location>
        <begin position="441"/>
        <end position="455"/>
    </location>
</feature>
<keyword evidence="4 9" id="KW-0863">Zinc-finger</keyword>
<dbReference type="InterPro" id="IPR050527">
    <property type="entry name" value="Snail/Krueppel_Znf"/>
</dbReference>
<dbReference type="PROSITE" id="PS00028">
    <property type="entry name" value="ZINC_FINGER_C2H2_1"/>
    <property type="match status" value="2"/>
</dbReference>
<dbReference type="SMART" id="SM00355">
    <property type="entry name" value="ZnF_C2H2"/>
    <property type="match status" value="2"/>
</dbReference>
<comment type="subcellular location">
    <subcellularLocation>
        <location evidence="1">Nucleus</location>
    </subcellularLocation>
</comment>
<feature type="domain" description="C2H2-type" evidence="11">
    <location>
        <begin position="624"/>
        <end position="653"/>
    </location>
</feature>
<proteinExistence type="predicted"/>
<keyword evidence="7" id="KW-0804">Transcription</keyword>
<evidence type="ECO:0000256" key="9">
    <source>
        <dbReference type="PROSITE-ProRule" id="PRU00042"/>
    </source>
</evidence>
<feature type="compositionally biased region" description="Polar residues" evidence="10">
    <location>
        <begin position="337"/>
        <end position="358"/>
    </location>
</feature>
<dbReference type="Gene3D" id="3.30.160.60">
    <property type="entry name" value="Classic Zinc Finger"/>
    <property type="match status" value="2"/>
</dbReference>
<dbReference type="SUPFAM" id="SSF57667">
    <property type="entry name" value="beta-beta-alpha zinc fingers"/>
    <property type="match status" value="1"/>
</dbReference>
<evidence type="ECO:0000256" key="2">
    <source>
        <dbReference type="ARBA" id="ARBA00022723"/>
    </source>
</evidence>
<evidence type="ECO:0000256" key="3">
    <source>
        <dbReference type="ARBA" id="ARBA00022737"/>
    </source>
</evidence>
<feature type="region of interest" description="Disordered" evidence="10">
    <location>
        <begin position="267"/>
        <end position="461"/>
    </location>
</feature>
<feature type="compositionally biased region" description="Polar residues" evidence="10">
    <location>
        <begin position="423"/>
        <end position="432"/>
    </location>
</feature>
<feature type="region of interest" description="Disordered" evidence="10">
    <location>
        <begin position="12"/>
        <end position="35"/>
    </location>
</feature>
<dbReference type="GO" id="GO:0045944">
    <property type="term" value="P:positive regulation of transcription by RNA polymerase II"/>
    <property type="evidence" value="ECO:0007669"/>
    <property type="project" value="UniProtKB-ARBA"/>
</dbReference>
<dbReference type="AlphaFoldDB" id="A0A9P6WAB7"/>
<dbReference type="Proteomes" id="UP000750334">
    <property type="component" value="Unassembled WGS sequence"/>
</dbReference>
<dbReference type="GO" id="GO:0005634">
    <property type="term" value="C:nucleus"/>
    <property type="evidence" value="ECO:0007669"/>
    <property type="project" value="UniProtKB-SubCell"/>
</dbReference>
<evidence type="ECO:0000256" key="8">
    <source>
        <dbReference type="ARBA" id="ARBA00023242"/>
    </source>
</evidence>
<dbReference type="FunFam" id="3.30.160.60:FF:001752">
    <property type="entry name" value="Transcriptional factor SWI5"/>
    <property type="match status" value="1"/>
</dbReference>
<dbReference type="GO" id="GO:0008270">
    <property type="term" value="F:zinc ion binding"/>
    <property type="evidence" value="ECO:0007669"/>
    <property type="project" value="UniProtKB-KW"/>
</dbReference>
<dbReference type="PROSITE" id="PS50157">
    <property type="entry name" value="ZINC_FINGER_C2H2_2"/>
    <property type="match status" value="2"/>
</dbReference>
<evidence type="ECO:0000256" key="1">
    <source>
        <dbReference type="ARBA" id="ARBA00004123"/>
    </source>
</evidence>
<feature type="compositionally biased region" description="Polar residues" evidence="10">
    <location>
        <begin position="749"/>
        <end position="781"/>
    </location>
</feature>
<keyword evidence="13" id="KW-1185">Reference proteome</keyword>
<evidence type="ECO:0000256" key="7">
    <source>
        <dbReference type="ARBA" id="ARBA00023163"/>
    </source>
</evidence>
<comment type="caution">
    <text evidence="12">The sequence shown here is derived from an EMBL/GenBank/DDBJ whole genome shotgun (WGS) entry which is preliminary data.</text>
</comment>
<dbReference type="GO" id="GO:0000978">
    <property type="term" value="F:RNA polymerase II cis-regulatory region sequence-specific DNA binding"/>
    <property type="evidence" value="ECO:0007669"/>
    <property type="project" value="TreeGrafter"/>
</dbReference>